<dbReference type="AlphaFoldDB" id="M6D1D8"/>
<proteinExistence type="predicted"/>
<organism evidence="1 2">
    <name type="scientific">Leptospira alstonii serovar Sichuan str. 79601</name>
    <dbReference type="NCBI Taxonomy" id="1218565"/>
    <lineage>
        <taxon>Bacteria</taxon>
        <taxon>Pseudomonadati</taxon>
        <taxon>Spirochaetota</taxon>
        <taxon>Spirochaetia</taxon>
        <taxon>Leptospirales</taxon>
        <taxon>Leptospiraceae</taxon>
        <taxon>Leptospira</taxon>
    </lineage>
</organism>
<dbReference type="Proteomes" id="UP000011988">
    <property type="component" value="Unassembled WGS sequence"/>
</dbReference>
<evidence type="ECO:0000313" key="2">
    <source>
        <dbReference type="Proteomes" id="UP000011988"/>
    </source>
</evidence>
<dbReference type="RefSeq" id="WP_017808508.1">
    <property type="nucleotide sequence ID" value="NZ_ANIK01000021.1"/>
</dbReference>
<evidence type="ECO:0000313" key="1">
    <source>
        <dbReference type="EMBL" id="EMJ96496.1"/>
    </source>
</evidence>
<accession>M6D1D8</accession>
<reference evidence="1 2" key="1">
    <citation type="submission" date="2013-01" db="EMBL/GenBank/DDBJ databases">
        <authorList>
            <person name="Harkins D.M."/>
            <person name="Durkin A.S."/>
            <person name="Brinkac L.M."/>
            <person name="Haft D.H."/>
            <person name="Selengut J.D."/>
            <person name="Sanka R."/>
            <person name="DePew J."/>
            <person name="Purushe J."/>
            <person name="Galloway R.L."/>
            <person name="Vinetz J.M."/>
            <person name="Sutton G.G."/>
            <person name="Nierman W.C."/>
            <person name="Fouts D.E."/>
        </authorList>
    </citation>
    <scope>NUCLEOTIDE SEQUENCE [LARGE SCALE GENOMIC DNA]</scope>
    <source>
        <strain evidence="1 2">79601</strain>
    </source>
</reference>
<protein>
    <submittedName>
        <fullName evidence="1">Toxin-antitoxin system, antitoxin component, Xre domain protein</fullName>
    </submittedName>
</protein>
<gene>
    <name evidence="1" type="ORF">LEP1GSC194_2105</name>
</gene>
<name>M6D1D8_9LEPT</name>
<dbReference type="EMBL" id="ANIK01000021">
    <property type="protein sequence ID" value="EMJ96496.1"/>
    <property type="molecule type" value="Genomic_DNA"/>
</dbReference>
<sequence>MEIKPIKSKKDYDFGLKEMEGLWDAKKNTPEYDKLDIRVVEKFHSSNLHRIADNADNTIR</sequence>
<dbReference type="PATRIC" id="fig|1218565.3.peg.1151"/>
<comment type="caution">
    <text evidence="1">The sequence shown here is derived from an EMBL/GenBank/DDBJ whole genome shotgun (WGS) entry which is preliminary data.</text>
</comment>